<feature type="compositionally biased region" description="Polar residues" evidence="1">
    <location>
        <begin position="1"/>
        <end position="13"/>
    </location>
</feature>
<protein>
    <recommendedName>
        <fullName evidence="2">TLDc domain-containing protein</fullName>
    </recommendedName>
</protein>
<sequence>MGNSHSNKSSPKSTPAYEASDINPSRNSSASILRLFEKLELTADDGNTHPGELSRITFENAFHGPLHKFGKLMYTQMKNGHVDKDRITREEFVAAGTEIVNKVHVGDQRKYYFRLFAGGKDHLTKEDALQMFHVSYMLTVSVSKIPHTHDDRDIQVFQGMVTSLFGIQEQANCDKLDKWLSVHCPNMFSGVHSWVCMVLGGSNLPSEMEANTVRVPQLENFTCGQHCLCLGMAWALSAVLPNCYTTLSNPSTPTPNKPFTNFHHLMANLARLPRVQSWHLLYSSERDGMSKNRFCHHVLSYHGPNLIFLCFEGGNQYCLALDTAFREGTTRFGGKDCRLIQLLPVYRVVQSGPKIALFNSLSRSSPKGMMVGQDSKPLVLRLDEDFDKIYHYDVPCALHRIEAWGCGGEETKHAQVKQKQWEARDVERERTRKLRLEGDWRENPDKQILEWGGVKTGSSYLSNR</sequence>
<feature type="domain" description="TLDc" evidence="2">
    <location>
        <begin position="252"/>
        <end position="407"/>
    </location>
</feature>
<keyword evidence="4" id="KW-1185">Reference proteome</keyword>
<gene>
    <name evidence="3" type="ORF">V1264_022518</name>
</gene>
<dbReference type="PROSITE" id="PS51886">
    <property type="entry name" value="TLDC"/>
    <property type="match status" value="1"/>
</dbReference>
<evidence type="ECO:0000256" key="1">
    <source>
        <dbReference type="SAM" id="MobiDB-lite"/>
    </source>
</evidence>
<dbReference type="AlphaFoldDB" id="A0AAN9AKP8"/>
<dbReference type="SMART" id="SM00584">
    <property type="entry name" value="TLDc"/>
    <property type="match status" value="1"/>
</dbReference>
<evidence type="ECO:0000313" key="4">
    <source>
        <dbReference type="Proteomes" id="UP001374579"/>
    </source>
</evidence>
<dbReference type="Pfam" id="PF07534">
    <property type="entry name" value="TLD"/>
    <property type="match status" value="1"/>
</dbReference>
<organism evidence="3 4">
    <name type="scientific">Littorina saxatilis</name>
    <dbReference type="NCBI Taxonomy" id="31220"/>
    <lineage>
        <taxon>Eukaryota</taxon>
        <taxon>Metazoa</taxon>
        <taxon>Spiralia</taxon>
        <taxon>Lophotrochozoa</taxon>
        <taxon>Mollusca</taxon>
        <taxon>Gastropoda</taxon>
        <taxon>Caenogastropoda</taxon>
        <taxon>Littorinimorpha</taxon>
        <taxon>Littorinoidea</taxon>
        <taxon>Littorinidae</taxon>
        <taxon>Littorina</taxon>
    </lineage>
</organism>
<reference evidence="3 4" key="1">
    <citation type="submission" date="2024-02" db="EMBL/GenBank/DDBJ databases">
        <title>Chromosome-scale genome assembly of the rough periwinkle Littorina saxatilis.</title>
        <authorList>
            <person name="De Jode A."/>
            <person name="Faria R."/>
            <person name="Formenti G."/>
            <person name="Sims Y."/>
            <person name="Smith T.P."/>
            <person name="Tracey A."/>
            <person name="Wood J.M.D."/>
            <person name="Zagrodzka Z.B."/>
            <person name="Johannesson K."/>
            <person name="Butlin R.K."/>
            <person name="Leder E.H."/>
        </authorList>
    </citation>
    <scope>NUCLEOTIDE SEQUENCE [LARGE SCALE GENOMIC DNA]</scope>
    <source>
        <strain evidence="3">Snail1</strain>
        <tissue evidence="3">Muscle</tissue>
    </source>
</reference>
<dbReference type="EMBL" id="JBAMIC010004070">
    <property type="protein sequence ID" value="KAK7088615.1"/>
    <property type="molecule type" value="Genomic_DNA"/>
</dbReference>
<name>A0AAN9AKP8_9CAEN</name>
<proteinExistence type="predicted"/>
<dbReference type="InterPro" id="IPR006571">
    <property type="entry name" value="TLDc_dom"/>
</dbReference>
<evidence type="ECO:0000313" key="3">
    <source>
        <dbReference type="EMBL" id="KAK7088615.1"/>
    </source>
</evidence>
<comment type="caution">
    <text evidence="3">The sequence shown here is derived from an EMBL/GenBank/DDBJ whole genome shotgun (WGS) entry which is preliminary data.</text>
</comment>
<dbReference type="Proteomes" id="UP001374579">
    <property type="component" value="Unassembled WGS sequence"/>
</dbReference>
<accession>A0AAN9AKP8</accession>
<evidence type="ECO:0000259" key="2">
    <source>
        <dbReference type="PROSITE" id="PS51886"/>
    </source>
</evidence>
<feature type="region of interest" description="Disordered" evidence="1">
    <location>
        <begin position="1"/>
        <end position="24"/>
    </location>
</feature>